<dbReference type="InterPro" id="IPR050723">
    <property type="entry name" value="CFA/CMAS"/>
</dbReference>
<keyword evidence="4" id="KW-0808">Transferase</keyword>
<dbReference type="CDD" id="cd02440">
    <property type="entry name" value="AdoMet_MTases"/>
    <property type="match status" value="1"/>
</dbReference>
<feature type="domain" description="Methyltransferase regulatory" evidence="1">
    <location>
        <begin position="227"/>
        <end position="309"/>
    </location>
</feature>
<dbReference type="Pfam" id="PF13847">
    <property type="entry name" value="Methyltransf_31"/>
    <property type="match status" value="1"/>
</dbReference>
<dbReference type="GO" id="GO:0032259">
    <property type="term" value="P:methylation"/>
    <property type="evidence" value="ECO:0007669"/>
    <property type="project" value="UniProtKB-KW"/>
</dbReference>
<dbReference type="InterPro" id="IPR025714">
    <property type="entry name" value="Methyltranfer_dom"/>
</dbReference>
<dbReference type="Pfam" id="PF21782">
    <property type="entry name" value="WHD_PKMT"/>
    <property type="match status" value="1"/>
</dbReference>
<dbReference type="PANTHER" id="PTHR43667:SF2">
    <property type="entry name" value="FATTY ACID C-METHYL TRANSFERASE"/>
    <property type="match status" value="1"/>
</dbReference>
<evidence type="ECO:0000259" key="2">
    <source>
        <dbReference type="Pfam" id="PF13847"/>
    </source>
</evidence>
<dbReference type="AlphaFoldDB" id="A0AAT9G9Z4"/>
<protein>
    <submittedName>
        <fullName evidence="4">Class I SAM-dependent methyltransferase</fullName>
    </submittedName>
</protein>
<feature type="domain" description="Methyltransferase" evidence="2">
    <location>
        <begin position="56"/>
        <end position="169"/>
    </location>
</feature>
<reference evidence="4" key="1">
    <citation type="submission" date="2024-01" db="EMBL/GenBank/DDBJ databases">
        <title>Sequencing the genomes of a sandfly, Sergentomyia squamirostris, and its two endosymbionts.</title>
        <authorList>
            <person name="Itokawa K."/>
            <person name="Sanjoba C."/>
        </authorList>
    </citation>
    <scope>NUCLEOTIDE SEQUENCE</scope>
    <source>
        <strain evidence="4">RiSSQ</strain>
    </source>
</reference>
<dbReference type="SUPFAM" id="SSF53335">
    <property type="entry name" value="S-adenosyl-L-methionine-dependent methyltransferases"/>
    <property type="match status" value="1"/>
</dbReference>
<evidence type="ECO:0000259" key="3">
    <source>
        <dbReference type="Pfam" id="PF21782"/>
    </source>
</evidence>
<name>A0AAT9G9Z4_9RICK</name>
<dbReference type="Gene3D" id="3.40.50.150">
    <property type="entry name" value="Vaccinia Virus protein VP39"/>
    <property type="match status" value="1"/>
</dbReference>
<gene>
    <name evidence="4" type="ORF">DMENIID0002_11670</name>
</gene>
<dbReference type="GO" id="GO:0008168">
    <property type="term" value="F:methyltransferase activity"/>
    <property type="evidence" value="ECO:0007669"/>
    <property type="project" value="UniProtKB-KW"/>
</dbReference>
<keyword evidence="4" id="KW-0489">Methyltransferase</keyword>
<evidence type="ECO:0000259" key="1">
    <source>
        <dbReference type="Pfam" id="PF10119"/>
    </source>
</evidence>
<dbReference type="PANTHER" id="PTHR43667">
    <property type="entry name" value="CYCLOPROPANE-FATTY-ACYL-PHOSPHOLIPID SYNTHASE"/>
    <property type="match status" value="1"/>
</dbReference>
<dbReference type="InterPro" id="IPR018773">
    <property type="entry name" value="MeTrfase_reg_dom_prd"/>
</dbReference>
<proteinExistence type="predicted"/>
<dbReference type="InterPro" id="IPR029063">
    <property type="entry name" value="SAM-dependent_MTases_sf"/>
</dbReference>
<dbReference type="EMBL" id="AP029170">
    <property type="protein sequence ID" value="BFD46521.1"/>
    <property type="molecule type" value="Genomic_DNA"/>
</dbReference>
<sequence>MGQKNNPNNSLLEKQTNNINYDDFPYESFPFTYTRPEHLRTIGLLFNMKPPAIDTARILELGCAEGGNMIDFAESYPKSYSLGIDLSKVQIVNGMEIIKNLGLKNIELKQLSILNLDESVGKFDYIICHGVISWVPTIVKDKIFEVCNNLLNPNGIAFISYNTLPGWNMQKTIRDMMMFHSSTFTDNHSKIQQAKLLLDFVTDSLEGSDNSYSKFLQHETKLLKTTNDSYLLHEYLGEENTAFYFHEFISTARKHNLNYLGDSTLSAMFVGNLPAKAAEQLQAINDIVRTEQYMDFITNRKFRTTLLCHNNVTINRRIESSTLNDFYTTFNIIPVMPENEVDMNNTVESLGFHYNNSESPNISTSSPIIKAVFYVYADNIGNPLTLDQICKLAMKKLEKLQLKDIREELDSVIIKLVLQGYVQIFATRPQSIYDISSKPKVSDLARYQAQKLDSTNLFVTNRINAVVPLQLHEKHIIELLDGHNSIQQIEEKIFEKFAFGVLVASNENGKISDENLLKPFISHYVDVCLQKCKITYLLIG</sequence>
<dbReference type="InterPro" id="IPR048976">
    <property type="entry name" value="WHD_PKMT"/>
</dbReference>
<organism evidence="4">
    <name type="scientific">Candidatus Tisiphia endosymbiont of Sergentomyia squamirostris</name>
    <dbReference type="NCBI Taxonomy" id="3113639"/>
    <lineage>
        <taxon>Bacteria</taxon>
        <taxon>Pseudomonadati</taxon>
        <taxon>Pseudomonadota</taxon>
        <taxon>Alphaproteobacteria</taxon>
        <taxon>Rickettsiales</taxon>
        <taxon>Rickettsiaceae</taxon>
        <taxon>Rickettsieae</taxon>
        <taxon>Candidatus Tisiphia</taxon>
    </lineage>
</organism>
<feature type="domain" description="PKMT C-terminal winged helix" evidence="3">
    <location>
        <begin position="438"/>
        <end position="535"/>
    </location>
</feature>
<accession>A0AAT9G9Z4</accession>
<dbReference type="Pfam" id="PF10119">
    <property type="entry name" value="MethyTransf_Reg"/>
    <property type="match status" value="1"/>
</dbReference>
<evidence type="ECO:0000313" key="4">
    <source>
        <dbReference type="EMBL" id="BFD46521.1"/>
    </source>
</evidence>